<dbReference type="OrthoDB" id="338520at2"/>
<organism evidence="2 3">
    <name type="scientific">Hyella patelloides LEGE 07179</name>
    <dbReference type="NCBI Taxonomy" id="945734"/>
    <lineage>
        <taxon>Bacteria</taxon>
        <taxon>Bacillati</taxon>
        <taxon>Cyanobacteriota</taxon>
        <taxon>Cyanophyceae</taxon>
        <taxon>Pleurocapsales</taxon>
        <taxon>Hyellaceae</taxon>
        <taxon>Hyella</taxon>
    </lineage>
</organism>
<keyword evidence="3" id="KW-1185">Reference proteome</keyword>
<evidence type="ECO:0000259" key="1">
    <source>
        <dbReference type="Pfam" id="PF01966"/>
    </source>
</evidence>
<dbReference type="CDD" id="cd00077">
    <property type="entry name" value="HDc"/>
    <property type="match status" value="1"/>
</dbReference>
<dbReference type="Proteomes" id="UP000320055">
    <property type="component" value="Unassembled WGS sequence"/>
</dbReference>
<dbReference type="RefSeq" id="WP_144868321.1">
    <property type="nucleotide sequence ID" value="NZ_LR213849.1"/>
</dbReference>
<evidence type="ECO:0000313" key="2">
    <source>
        <dbReference type="EMBL" id="VEP18818.1"/>
    </source>
</evidence>
<dbReference type="EMBL" id="CAACVJ010000701">
    <property type="protein sequence ID" value="VEP18818.1"/>
    <property type="molecule type" value="Genomic_DNA"/>
</dbReference>
<feature type="domain" description="HD" evidence="1">
    <location>
        <begin position="27"/>
        <end position="126"/>
    </location>
</feature>
<protein>
    <submittedName>
        <fullName evidence="2">HD domain-containing protein</fullName>
    </submittedName>
</protein>
<accession>A0A563W567</accession>
<reference evidence="2 3" key="1">
    <citation type="submission" date="2019-01" db="EMBL/GenBank/DDBJ databases">
        <authorList>
            <person name="Brito A."/>
        </authorList>
    </citation>
    <scope>NUCLEOTIDE SEQUENCE [LARGE SCALE GENOMIC DNA]</scope>
    <source>
        <strain evidence="2">1</strain>
    </source>
</reference>
<dbReference type="InterPro" id="IPR006674">
    <property type="entry name" value="HD_domain"/>
</dbReference>
<dbReference type="Gene3D" id="1.10.3210.10">
    <property type="entry name" value="Hypothetical protein af1432"/>
    <property type="match status" value="1"/>
</dbReference>
<dbReference type="InterPro" id="IPR003607">
    <property type="entry name" value="HD/PDEase_dom"/>
</dbReference>
<proteinExistence type="predicted"/>
<sequence>MQSQYTTPREIYAFLQQQKAPERLIKHHKLVVEATEEIITDLKTNFPNLDCNYSQVLIGAAIHDAGKIIFNNEIYKSGNRHELEGEQYLINLGIPPHIAKFCRTHAHWNDPDNTIEDLLVAVADVLWKGCRNEQLENLVISRISNLMEKDFWDVFLIVDSLFEKVSDCGIDRLNRSLSF</sequence>
<dbReference type="SUPFAM" id="SSF109604">
    <property type="entry name" value="HD-domain/PDEase-like"/>
    <property type="match status" value="1"/>
</dbReference>
<dbReference type="Pfam" id="PF01966">
    <property type="entry name" value="HD"/>
    <property type="match status" value="1"/>
</dbReference>
<name>A0A563W567_9CYAN</name>
<dbReference type="AlphaFoldDB" id="A0A563W567"/>
<gene>
    <name evidence="2" type="ORF">H1P_920014</name>
</gene>
<evidence type="ECO:0000313" key="3">
    <source>
        <dbReference type="Proteomes" id="UP000320055"/>
    </source>
</evidence>